<comment type="caution">
    <text evidence="2">The sequence shown here is derived from an EMBL/GenBank/DDBJ whole genome shotgun (WGS) entry which is preliminary data.</text>
</comment>
<proteinExistence type="predicted"/>
<dbReference type="AlphaFoldDB" id="S8DDL7"/>
<dbReference type="Proteomes" id="UP000015453">
    <property type="component" value="Unassembled WGS sequence"/>
</dbReference>
<reference evidence="2 3" key="1">
    <citation type="journal article" date="2013" name="BMC Genomics">
        <title>The miniature genome of a carnivorous plant Genlisea aurea contains a low number of genes and short non-coding sequences.</title>
        <authorList>
            <person name="Leushkin E.V."/>
            <person name="Sutormin R.A."/>
            <person name="Nabieva E.R."/>
            <person name="Penin A.A."/>
            <person name="Kondrashov A.S."/>
            <person name="Logacheva M.D."/>
        </authorList>
    </citation>
    <scope>NUCLEOTIDE SEQUENCE [LARGE SCALE GENOMIC DNA]</scope>
</reference>
<dbReference type="OrthoDB" id="435275at2759"/>
<evidence type="ECO:0000313" key="2">
    <source>
        <dbReference type="EMBL" id="EPS57427.1"/>
    </source>
</evidence>
<feature type="region of interest" description="Disordered" evidence="1">
    <location>
        <begin position="113"/>
        <end position="137"/>
    </location>
</feature>
<gene>
    <name evidence="2" type="ORF">M569_17391</name>
</gene>
<protein>
    <submittedName>
        <fullName evidence="2">Enhancer of polycomb-like protein</fullName>
    </submittedName>
</protein>
<dbReference type="PANTHER" id="PTHR14898">
    <property type="entry name" value="ENHANCER OF POLYCOMB"/>
    <property type="match status" value="1"/>
</dbReference>
<dbReference type="EMBL" id="AUSU01010239">
    <property type="protein sequence ID" value="EPS57427.1"/>
    <property type="molecule type" value="Genomic_DNA"/>
</dbReference>
<evidence type="ECO:0000313" key="3">
    <source>
        <dbReference type="Proteomes" id="UP000015453"/>
    </source>
</evidence>
<keyword evidence="3" id="KW-1185">Reference proteome</keyword>
<evidence type="ECO:0000256" key="1">
    <source>
        <dbReference type="SAM" id="MobiDB-lite"/>
    </source>
</evidence>
<organism evidence="2 3">
    <name type="scientific">Genlisea aurea</name>
    <dbReference type="NCBI Taxonomy" id="192259"/>
    <lineage>
        <taxon>Eukaryota</taxon>
        <taxon>Viridiplantae</taxon>
        <taxon>Streptophyta</taxon>
        <taxon>Embryophyta</taxon>
        <taxon>Tracheophyta</taxon>
        <taxon>Spermatophyta</taxon>
        <taxon>Magnoliopsida</taxon>
        <taxon>eudicotyledons</taxon>
        <taxon>Gunneridae</taxon>
        <taxon>Pentapetalae</taxon>
        <taxon>asterids</taxon>
        <taxon>lamiids</taxon>
        <taxon>Lamiales</taxon>
        <taxon>Lentibulariaceae</taxon>
        <taxon>Genlisea</taxon>
    </lineage>
</organism>
<accession>S8DDL7</accession>
<sequence>FFFFFVRQRERWRKPVLRRLQPPPPVNDMNPYNVFRPREKAYKLHTRRMQRRENNVQSFEKLRQVRNNLDQAKTILAALIKREEKKRELFDGEIALQRIQMKYKHDMELLEDFSPGKVGGGSSEEEYLYSDDAAACR</sequence>
<name>S8DDL7_9LAMI</name>
<feature type="non-terminal residue" evidence="2">
    <location>
        <position position="137"/>
    </location>
</feature>
<feature type="non-terminal residue" evidence="2">
    <location>
        <position position="1"/>
    </location>
</feature>
<dbReference type="GO" id="GO:0035267">
    <property type="term" value="C:NuA4 histone acetyltransferase complex"/>
    <property type="evidence" value="ECO:0007669"/>
    <property type="project" value="InterPro"/>
</dbReference>
<dbReference type="InterPro" id="IPR024943">
    <property type="entry name" value="Enhancer_polycomb"/>
</dbReference>
<dbReference type="GO" id="GO:0006357">
    <property type="term" value="P:regulation of transcription by RNA polymerase II"/>
    <property type="evidence" value="ECO:0007669"/>
    <property type="project" value="InterPro"/>
</dbReference>